<proteinExistence type="predicted"/>
<protein>
    <submittedName>
        <fullName evidence="1">Uncharacterized protein</fullName>
    </submittedName>
</protein>
<sequence>MEMREKAQKGGKMSNRELERKGFFEDRGIEVGVMKRERQEGVFDFCKGEEQDRVGQRKEGWERIRGLRGNRWYQRVKGERIPGYLKEWGGGK</sequence>
<evidence type="ECO:0000313" key="1">
    <source>
        <dbReference type="EMBL" id="EFZ15052.1"/>
    </source>
</evidence>
<dbReference type="HOGENOM" id="CLU_2416061_0_0_1"/>
<gene>
    <name evidence="1" type="ORF">SINV_07150</name>
</gene>
<accession>E9IWK1</accession>
<feature type="non-terminal residue" evidence="1">
    <location>
        <position position="92"/>
    </location>
</feature>
<dbReference type="AlphaFoldDB" id="E9IWK1"/>
<organism>
    <name type="scientific">Solenopsis invicta</name>
    <name type="common">Red imported fire ant</name>
    <name type="synonym">Solenopsis wagneri</name>
    <dbReference type="NCBI Taxonomy" id="13686"/>
    <lineage>
        <taxon>Eukaryota</taxon>
        <taxon>Metazoa</taxon>
        <taxon>Ecdysozoa</taxon>
        <taxon>Arthropoda</taxon>
        <taxon>Hexapoda</taxon>
        <taxon>Insecta</taxon>
        <taxon>Pterygota</taxon>
        <taxon>Neoptera</taxon>
        <taxon>Endopterygota</taxon>
        <taxon>Hymenoptera</taxon>
        <taxon>Apocrita</taxon>
        <taxon>Aculeata</taxon>
        <taxon>Formicoidea</taxon>
        <taxon>Formicidae</taxon>
        <taxon>Myrmicinae</taxon>
        <taxon>Solenopsis</taxon>
    </lineage>
</organism>
<dbReference type="EMBL" id="GL766572">
    <property type="protein sequence ID" value="EFZ15052.1"/>
    <property type="molecule type" value="Genomic_DNA"/>
</dbReference>
<name>E9IWK1_SOLIN</name>
<reference evidence="1" key="1">
    <citation type="journal article" date="2011" name="Proc. Natl. Acad. Sci. U.S.A.">
        <title>The genome of the fire ant Solenopsis invicta.</title>
        <authorList>
            <person name="Wurm Y."/>
            <person name="Wang J."/>
            <person name="Riba-Grognuz O."/>
            <person name="Corona M."/>
            <person name="Nygaard S."/>
            <person name="Hunt B.G."/>
            <person name="Ingram K.K."/>
            <person name="Falquet L."/>
            <person name="Nipitwattanaphon M."/>
            <person name="Gotzek D."/>
            <person name="Dijkstra M.B."/>
            <person name="Oettler J."/>
            <person name="Comtesse F."/>
            <person name="Shih C.J."/>
            <person name="Wu W.J."/>
            <person name="Yang C.C."/>
            <person name="Thomas J."/>
            <person name="Beaudoing E."/>
            <person name="Pradervand S."/>
            <person name="Flegel V."/>
            <person name="Cook E.D."/>
            <person name="Fabbretti R."/>
            <person name="Stockinger H."/>
            <person name="Long L."/>
            <person name="Farmerie W.G."/>
            <person name="Oakey J."/>
            <person name="Boomsma J.J."/>
            <person name="Pamilo P."/>
            <person name="Yi S.V."/>
            <person name="Heinze J."/>
            <person name="Goodisman M.A."/>
            <person name="Farinelli L."/>
            <person name="Harshman K."/>
            <person name="Hulo N."/>
            <person name="Cerutti L."/>
            <person name="Xenarios I."/>
            <person name="Shoemaker D."/>
            <person name="Keller L."/>
        </authorList>
    </citation>
    <scope>NUCLEOTIDE SEQUENCE [LARGE SCALE GENOMIC DNA]</scope>
</reference>